<name>J9G5P7_9ZZZZ</name>
<dbReference type="AlphaFoldDB" id="J9G5P7"/>
<protein>
    <submittedName>
        <fullName evidence="2">Uncharacterized protein</fullName>
    </submittedName>
</protein>
<gene>
    <name evidence="2" type="ORF">EVA_14776</name>
</gene>
<comment type="caution">
    <text evidence="2">The sequence shown here is derived from an EMBL/GenBank/DDBJ whole genome shotgun (WGS) entry which is preliminary data.</text>
</comment>
<evidence type="ECO:0000256" key="1">
    <source>
        <dbReference type="SAM" id="Phobius"/>
    </source>
</evidence>
<accession>J9G5P7</accession>
<keyword evidence="1" id="KW-1133">Transmembrane helix</keyword>
<feature type="transmembrane region" description="Helical" evidence="1">
    <location>
        <begin position="6"/>
        <end position="30"/>
    </location>
</feature>
<organism evidence="2">
    <name type="scientific">gut metagenome</name>
    <dbReference type="NCBI Taxonomy" id="749906"/>
    <lineage>
        <taxon>unclassified sequences</taxon>
        <taxon>metagenomes</taxon>
        <taxon>organismal metagenomes</taxon>
    </lineage>
</organism>
<evidence type="ECO:0000313" key="2">
    <source>
        <dbReference type="EMBL" id="EJW97117.1"/>
    </source>
</evidence>
<sequence length="58" mass="6389">MKFSGIVVLLAVGICIGPLTVRFINLVIFIQIKFCFILNNVLPDNIGDVAFVTKFSTD</sequence>
<keyword evidence="1" id="KW-0472">Membrane</keyword>
<dbReference type="EMBL" id="AMCI01004932">
    <property type="protein sequence ID" value="EJW97117.1"/>
    <property type="molecule type" value="Genomic_DNA"/>
</dbReference>
<reference evidence="2" key="1">
    <citation type="journal article" date="2012" name="PLoS ONE">
        <title>Gene sets for utilization of primary and secondary nutrition supplies in the distal gut of endangered iberian lynx.</title>
        <authorList>
            <person name="Alcaide M."/>
            <person name="Messina E."/>
            <person name="Richter M."/>
            <person name="Bargiela R."/>
            <person name="Peplies J."/>
            <person name="Huws S.A."/>
            <person name="Newbold C.J."/>
            <person name="Golyshin P.N."/>
            <person name="Simon M.A."/>
            <person name="Lopez G."/>
            <person name="Yakimov M.M."/>
            <person name="Ferrer M."/>
        </authorList>
    </citation>
    <scope>NUCLEOTIDE SEQUENCE</scope>
</reference>
<keyword evidence="1" id="KW-0812">Transmembrane</keyword>
<proteinExistence type="predicted"/>